<evidence type="ECO:0008006" key="3">
    <source>
        <dbReference type="Google" id="ProtNLM"/>
    </source>
</evidence>
<evidence type="ECO:0000313" key="2">
    <source>
        <dbReference type="Proteomes" id="UP000031512"/>
    </source>
</evidence>
<sequence>MSYGVGTCILPIVRRALVATVAIEAAFLTYDVGLKPALPTLYNKLFVANSKKSKDA</sequence>
<dbReference type="Proteomes" id="UP000031512">
    <property type="component" value="Unassembled WGS sequence"/>
</dbReference>
<evidence type="ECO:0000313" key="1">
    <source>
        <dbReference type="EMBL" id="EKX74264.1"/>
    </source>
</evidence>
<gene>
    <name evidence="1" type="ORF">BEWA_043050</name>
</gene>
<keyword evidence="2" id="KW-1185">Reference proteome</keyword>
<reference evidence="1 2" key="1">
    <citation type="journal article" date="2012" name="BMC Genomics">
        <title>Comparative genomic analysis and phylogenetic position of Theileria equi.</title>
        <authorList>
            <person name="Kappmeyer L.S."/>
            <person name="Thiagarajan M."/>
            <person name="Herndon D.R."/>
            <person name="Ramsay J.D."/>
            <person name="Caler E."/>
            <person name="Djikeng A."/>
            <person name="Gillespie J.J."/>
            <person name="Lau A.O."/>
            <person name="Roalson E.H."/>
            <person name="Silva J.C."/>
            <person name="Silva M.G."/>
            <person name="Suarez C.E."/>
            <person name="Ueti M.W."/>
            <person name="Nene V.M."/>
            <person name="Mealey R.H."/>
            <person name="Knowles D.P."/>
            <person name="Brayton K.A."/>
        </authorList>
    </citation>
    <scope>NUCLEOTIDE SEQUENCE [LARGE SCALE GENOMIC DNA]</scope>
    <source>
        <strain evidence="1 2">WA</strain>
    </source>
</reference>
<dbReference type="EMBL" id="ACOU01000002">
    <property type="protein sequence ID" value="EKX74264.1"/>
    <property type="molecule type" value="Genomic_DNA"/>
</dbReference>
<dbReference type="VEuPathDB" id="PiroplasmaDB:BEWA_043050"/>
<organism evidence="1 2">
    <name type="scientific">Theileria equi strain WA</name>
    <dbReference type="NCBI Taxonomy" id="1537102"/>
    <lineage>
        <taxon>Eukaryota</taxon>
        <taxon>Sar</taxon>
        <taxon>Alveolata</taxon>
        <taxon>Apicomplexa</taxon>
        <taxon>Aconoidasida</taxon>
        <taxon>Piroplasmida</taxon>
        <taxon>Theileriidae</taxon>
        <taxon>Theileria</taxon>
    </lineage>
</organism>
<name>L1LG80_THEEQ</name>
<protein>
    <recommendedName>
        <fullName evidence="3">Signal peptide containing protein</fullName>
    </recommendedName>
</protein>
<accession>L1LG80</accession>
<proteinExistence type="predicted"/>
<dbReference type="AlphaFoldDB" id="L1LG80"/>
<dbReference type="OrthoDB" id="382784at2759"/>
<dbReference type="GeneID" id="15807712"/>
<dbReference type="RefSeq" id="XP_004833716.1">
    <property type="nucleotide sequence ID" value="XM_004833659.1"/>
</dbReference>
<dbReference type="KEGG" id="beq:BEWA_043050"/>
<comment type="caution">
    <text evidence="1">The sequence shown here is derived from an EMBL/GenBank/DDBJ whole genome shotgun (WGS) entry which is preliminary data.</text>
</comment>